<dbReference type="Gene3D" id="3.30.530.20">
    <property type="match status" value="1"/>
</dbReference>
<organism evidence="3 4">
    <name type="scientific">Chara braunii</name>
    <name type="common">Braun's stonewort</name>
    <dbReference type="NCBI Taxonomy" id="69332"/>
    <lineage>
        <taxon>Eukaryota</taxon>
        <taxon>Viridiplantae</taxon>
        <taxon>Streptophyta</taxon>
        <taxon>Charophyceae</taxon>
        <taxon>Charales</taxon>
        <taxon>Characeae</taxon>
        <taxon>Chara</taxon>
    </lineage>
</organism>
<dbReference type="InterPro" id="IPR005031">
    <property type="entry name" value="COQ10_START"/>
</dbReference>
<feature type="domain" description="Coenzyme Q-binding protein COQ10 START" evidence="2">
    <location>
        <begin position="152"/>
        <end position="253"/>
    </location>
</feature>
<dbReference type="PANTHER" id="PTHR34060:SF1">
    <property type="entry name" value="POLYKETIDE CYCLASE _ DEHYDRASE AND LIPID TRANSPORT PROTEIN"/>
    <property type="match status" value="1"/>
</dbReference>
<evidence type="ECO:0000313" key="4">
    <source>
        <dbReference type="Proteomes" id="UP000265515"/>
    </source>
</evidence>
<dbReference type="SUPFAM" id="SSF55961">
    <property type="entry name" value="Bet v1-like"/>
    <property type="match status" value="1"/>
</dbReference>
<dbReference type="Pfam" id="PF03364">
    <property type="entry name" value="Polyketide_cyc"/>
    <property type="match status" value="1"/>
</dbReference>
<accession>A0A388LEE1</accession>
<proteinExistence type="predicted"/>
<feature type="compositionally biased region" description="Polar residues" evidence="1">
    <location>
        <begin position="255"/>
        <end position="266"/>
    </location>
</feature>
<keyword evidence="4" id="KW-1185">Reference proteome</keyword>
<evidence type="ECO:0000256" key="1">
    <source>
        <dbReference type="SAM" id="MobiDB-lite"/>
    </source>
</evidence>
<evidence type="ECO:0000259" key="2">
    <source>
        <dbReference type="Pfam" id="PF03364"/>
    </source>
</evidence>
<feature type="region of interest" description="Disordered" evidence="1">
    <location>
        <begin position="245"/>
        <end position="287"/>
    </location>
</feature>
<dbReference type="Proteomes" id="UP000265515">
    <property type="component" value="Unassembled WGS sequence"/>
</dbReference>
<dbReference type="InterPro" id="IPR023393">
    <property type="entry name" value="START-like_dom_sf"/>
</dbReference>
<reference evidence="3 4" key="1">
    <citation type="journal article" date="2018" name="Cell">
        <title>The Chara Genome: Secondary Complexity and Implications for Plant Terrestrialization.</title>
        <authorList>
            <person name="Nishiyama T."/>
            <person name="Sakayama H."/>
            <person name="Vries J.D."/>
            <person name="Buschmann H."/>
            <person name="Saint-Marcoux D."/>
            <person name="Ullrich K.K."/>
            <person name="Haas F.B."/>
            <person name="Vanderstraeten L."/>
            <person name="Becker D."/>
            <person name="Lang D."/>
            <person name="Vosolsobe S."/>
            <person name="Rombauts S."/>
            <person name="Wilhelmsson P.K.I."/>
            <person name="Janitza P."/>
            <person name="Kern R."/>
            <person name="Heyl A."/>
            <person name="Rumpler F."/>
            <person name="Villalobos L.I.A.C."/>
            <person name="Clay J.M."/>
            <person name="Skokan R."/>
            <person name="Toyoda A."/>
            <person name="Suzuki Y."/>
            <person name="Kagoshima H."/>
            <person name="Schijlen E."/>
            <person name="Tajeshwar N."/>
            <person name="Catarino B."/>
            <person name="Hetherington A.J."/>
            <person name="Saltykova A."/>
            <person name="Bonnot C."/>
            <person name="Breuninger H."/>
            <person name="Symeonidi A."/>
            <person name="Radhakrishnan G.V."/>
            <person name="Van Nieuwerburgh F."/>
            <person name="Deforce D."/>
            <person name="Chang C."/>
            <person name="Karol K.G."/>
            <person name="Hedrich R."/>
            <person name="Ulvskov P."/>
            <person name="Glockner G."/>
            <person name="Delwiche C.F."/>
            <person name="Petrasek J."/>
            <person name="Van de Peer Y."/>
            <person name="Friml J."/>
            <person name="Beilby M."/>
            <person name="Dolan L."/>
            <person name="Kohara Y."/>
            <person name="Sugano S."/>
            <person name="Fujiyama A."/>
            <person name="Delaux P.-M."/>
            <person name="Quint M."/>
            <person name="TheiBen G."/>
            <person name="Hagemann M."/>
            <person name="Harholt J."/>
            <person name="Dunand C."/>
            <person name="Zachgo S."/>
            <person name="Langdale J."/>
            <person name="Maumus F."/>
            <person name="Straeten D.V.D."/>
            <person name="Gould S.B."/>
            <person name="Rensing S.A."/>
        </authorList>
    </citation>
    <scope>NUCLEOTIDE SEQUENCE [LARGE SCALE GENOMIC DNA]</scope>
    <source>
        <strain evidence="3 4">S276</strain>
    </source>
</reference>
<feature type="compositionally biased region" description="Basic and acidic residues" evidence="1">
    <location>
        <begin position="273"/>
        <end position="287"/>
    </location>
</feature>
<dbReference type="AlphaFoldDB" id="A0A388LEE1"/>
<sequence length="306" mass="34074">MNTMCGSAVQLHNSYYLGARGWELYCSDNRNRSSVRQPRGRSGVRRLHPASLLRWHYGCNSADDVVRGANTQKNNSLMCSLDQRKWRKGEDSSTWLCRSSTQVDGLTSVSGWDEQGGAVVEEAVKELTTGNVGVVINKTGLNSRRVVAKVHVQAPLRTVWDILTDYSRLGEFFPNLAVNELLELRPKGARLLQVGEQDVALGVKFRAKAVVDVEEDLSMGKHDIHFRIVEGDFQMFEGTWRMEEGTRSKDRVEELSTTLAAGSTDSKPVMGSGDKEQDESQSRYSDHDQAFYVGGDCGLRTMSDCS</sequence>
<dbReference type="PANTHER" id="PTHR34060">
    <property type="entry name" value="POLYKETIDE CYCLASE / DEHYDRASE AND LIPID TRANSPORT PROTEIN"/>
    <property type="match status" value="1"/>
</dbReference>
<dbReference type="OrthoDB" id="5732at2759"/>
<gene>
    <name evidence="3" type="ORF">CBR_g31139</name>
</gene>
<name>A0A388LEE1_CHABU</name>
<feature type="compositionally biased region" description="Basic and acidic residues" evidence="1">
    <location>
        <begin position="245"/>
        <end position="254"/>
    </location>
</feature>
<dbReference type="Gramene" id="GBG80680">
    <property type="protein sequence ID" value="GBG80680"/>
    <property type="gene ID" value="CBR_g31139"/>
</dbReference>
<dbReference type="EMBL" id="BFEA01000353">
    <property type="protein sequence ID" value="GBG80680.1"/>
    <property type="molecule type" value="Genomic_DNA"/>
</dbReference>
<evidence type="ECO:0000313" key="3">
    <source>
        <dbReference type="EMBL" id="GBG80680.1"/>
    </source>
</evidence>
<comment type="caution">
    <text evidence="3">The sequence shown here is derived from an EMBL/GenBank/DDBJ whole genome shotgun (WGS) entry which is preliminary data.</text>
</comment>
<protein>
    <recommendedName>
        <fullName evidence="2">Coenzyme Q-binding protein COQ10 START domain-containing protein</fullName>
    </recommendedName>
</protein>